<reference evidence="2" key="1">
    <citation type="submission" date="2023-07" db="EMBL/GenBank/DDBJ databases">
        <title>A chromosome-level genome assembly of Lolium multiflorum.</title>
        <authorList>
            <person name="Chen Y."/>
            <person name="Copetti D."/>
            <person name="Kolliker R."/>
            <person name="Studer B."/>
        </authorList>
    </citation>
    <scope>NUCLEOTIDE SEQUENCE</scope>
    <source>
        <strain evidence="2">02402/16</strain>
        <tissue evidence="2">Leaf</tissue>
    </source>
</reference>
<protein>
    <submittedName>
        <fullName evidence="2">Uncharacterized protein</fullName>
    </submittedName>
</protein>
<feature type="compositionally biased region" description="Low complexity" evidence="1">
    <location>
        <begin position="108"/>
        <end position="128"/>
    </location>
</feature>
<organism evidence="2 3">
    <name type="scientific">Lolium multiflorum</name>
    <name type="common">Italian ryegrass</name>
    <name type="synonym">Lolium perenne subsp. multiflorum</name>
    <dbReference type="NCBI Taxonomy" id="4521"/>
    <lineage>
        <taxon>Eukaryota</taxon>
        <taxon>Viridiplantae</taxon>
        <taxon>Streptophyta</taxon>
        <taxon>Embryophyta</taxon>
        <taxon>Tracheophyta</taxon>
        <taxon>Spermatophyta</taxon>
        <taxon>Magnoliopsida</taxon>
        <taxon>Liliopsida</taxon>
        <taxon>Poales</taxon>
        <taxon>Poaceae</taxon>
        <taxon>BOP clade</taxon>
        <taxon>Pooideae</taxon>
        <taxon>Poodae</taxon>
        <taxon>Poeae</taxon>
        <taxon>Poeae Chloroplast Group 2 (Poeae type)</taxon>
        <taxon>Loliodinae</taxon>
        <taxon>Loliinae</taxon>
        <taxon>Lolium</taxon>
    </lineage>
</organism>
<sequence>MATQAYILASGPTGDPREALFNMAMAGVGVMGTAFAATPPKKILGKIVHDPPQFKTHQEQVEQGTQQLKCALTNVNPRSTARGVAAAEGRPRVCGQTHGPGPKNKTRLPMPLKPSSSPLSASGPNPSR</sequence>
<feature type="region of interest" description="Disordered" evidence="1">
    <location>
        <begin position="81"/>
        <end position="128"/>
    </location>
</feature>
<dbReference type="Proteomes" id="UP001231189">
    <property type="component" value="Unassembled WGS sequence"/>
</dbReference>
<name>A0AAD8WYJ0_LOLMU</name>
<comment type="caution">
    <text evidence="2">The sequence shown here is derived from an EMBL/GenBank/DDBJ whole genome shotgun (WGS) entry which is preliminary data.</text>
</comment>
<keyword evidence="3" id="KW-1185">Reference proteome</keyword>
<evidence type="ECO:0000256" key="1">
    <source>
        <dbReference type="SAM" id="MobiDB-lite"/>
    </source>
</evidence>
<accession>A0AAD8WYJ0</accession>
<proteinExistence type="predicted"/>
<evidence type="ECO:0000313" key="2">
    <source>
        <dbReference type="EMBL" id="KAK1684934.1"/>
    </source>
</evidence>
<gene>
    <name evidence="2" type="ORF">QYE76_045782</name>
</gene>
<evidence type="ECO:0000313" key="3">
    <source>
        <dbReference type="Proteomes" id="UP001231189"/>
    </source>
</evidence>
<dbReference type="EMBL" id="JAUUTY010000002">
    <property type="protein sequence ID" value="KAK1684934.1"/>
    <property type="molecule type" value="Genomic_DNA"/>
</dbReference>
<dbReference type="AlphaFoldDB" id="A0AAD8WYJ0"/>